<evidence type="ECO:0000256" key="5">
    <source>
        <dbReference type="ARBA" id="ARBA00022692"/>
    </source>
</evidence>
<dbReference type="GO" id="GO:0009986">
    <property type="term" value="C:cell surface"/>
    <property type="evidence" value="ECO:0007669"/>
    <property type="project" value="UniProtKB-SubCell"/>
</dbReference>
<keyword evidence="6 10" id="KW-1133">Transmembrane helix</keyword>
<evidence type="ECO:0000256" key="7">
    <source>
        <dbReference type="ARBA" id="ARBA00023136"/>
    </source>
</evidence>
<dbReference type="InterPro" id="IPR045584">
    <property type="entry name" value="Pilin-like"/>
</dbReference>
<proteinExistence type="inferred from homology"/>
<dbReference type="AlphaFoldDB" id="A0A660E3M5"/>
<evidence type="ECO:0000256" key="2">
    <source>
        <dbReference type="ARBA" id="ARBA00004241"/>
    </source>
</evidence>
<organism evidence="11 12">
    <name type="scientific">Lactiplantibacillus mudanjiangensis</name>
    <dbReference type="NCBI Taxonomy" id="1296538"/>
    <lineage>
        <taxon>Bacteria</taxon>
        <taxon>Bacillati</taxon>
        <taxon>Bacillota</taxon>
        <taxon>Bacilli</taxon>
        <taxon>Lactobacillales</taxon>
        <taxon>Lactobacillaceae</taxon>
        <taxon>Lactiplantibacillus</taxon>
    </lineage>
</organism>
<dbReference type="RefSeq" id="WP_165444352.1">
    <property type="nucleotide sequence ID" value="NZ_UYIE01000108.1"/>
</dbReference>
<dbReference type="PROSITE" id="PS00409">
    <property type="entry name" value="PROKAR_NTER_METHYL"/>
    <property type="match status" value="1"/>
</dbReference>
<protein>
    <submittedName>
        <fullName evidence="11">Prepilin-type cleavage/methylation domain-containing protein [Lactobacillus sp.]</fullName>
    </submittedName>
</protein>
<keyword evidence="3" id="KW-1003">Cell membrane</keyword>
<evidence type="ECO:0000256" key="6">
    <source>
        <dbReference type="ARBA" id="ARBA00022989"/>
    </source>
</evidence>
<name>A0A660E3M5_9LACO</name>
<evidence type="ECO:0000313" key="11">
    <source>
        <dbReference type="EMBL" id="VDG30013.1"/>
    </source>
</evidence>
<dbReference type="Gene3D" id="3.30.700.10">
    <property type="entry name" value="Glycoprotein, Type 4 Pilin"/>
    <property type="match status" value="1"/>
</dbReference>
<dbReference type="GO" id="GO:0005886">
    <property type="term" value="C:plasma membrane"/>
    <property type="evidence" value="ECO:0007669"/>
    <property type="project" value="UniProtKB-SubCell"/>
</dbReference>
<keyword evidence="5 10" id="KW-0812">Transmembrane</keyword>
<evidence type="ECO:0000256" key="8">
    <source>
        <dbReference type="ARBA" id="ARBA00023287"/>
    </source>
</evidence>
<sequence length="112" mass="12546">MMKLKRVLRKTSAPRKGFTLIEMVIVLGIIALLMLIIVPNLNAQRENAGKKQDAALETVIKNQAEMYANDHDVKVSDGSVNYKNLEEGKYITDKQAARANKLKIELPSAKHE</sequence>
<evidence type="ECO:0000256" key="4">
    <source>
        <dbReference type="ARBA" id="ARBA00022481"/>
    </source>
</evidence>
<evidence type="ECO:0000256" key="3">
    <source>
        <dbReference type="ARBA" id="ARBA00022475"/>
    </source>
</evidence>
<dbReference type="NCBIfam" id="NF040999">
    <property type="entry name" value="pilin_ComGC"/>
    <property type="match status" value="1"/>
</dbReference>
<dbReference type="GO" id="GO:0030420">
    <property type="term" value="P:establishment of competence for transformation"/>
    <property type="evidence" value="ECO:0007669"/>
    <property type="project" value="UniProtKB-KW"/>
</dbReference>
<keyword evidence="7 10" id="KW-0472">Membrane</keyword>
<reference evidence="11 12" key="1">
    <citation type="submission" date="2018-11" db="EMBL/GenBank/DDBJ databases">
        <authorList>
            <person name="Wuyts S."/>
        </authorList>
    </citation>
    <scope>NUCLEOTIDE SEQUENCE [LARGE SCALE GENOMIC DNA]</scope>
    <source>
        <strain evidence="11">Lactobacillus mudanjiangensis AMBF249</strain>
    </source>
</reference>
<dbReference type="SUPFAM" id="SSF54523">
    <property type="entry name" value="Pili subunits"/>
    <property type="match status" value="1"/>
</dbReference>
<evidence type="ECO:0000313" key="12">
    <source>
        <dbReference type="Proteomes" id="UP000289996"/>
    </source>
</evidence>
<keyword evidence="12" id="KW-1185">Reference proteome</keyword>
<feature type="transmembrane region" description="Helical" evidence="10">
    <location>
        <begin position="20"/>
        <end position="38"/>
    </location>
</feature>
<dbReference type="EMBL" id="UYIG01000163">
    <property type="protein sequence ID" value="VDG30013.1"/>
    <property type="molecule type" value="Genomic_DNA"/>
</dbReference>
<accession>A0A660E3M5</accession>
<dbReference type="Proteomes" id="UP000289996">
    <property type="component" value="Unassembled WGS sequence"/>
</dbReference>
<gene>
    <name evidence="11" type="ORF">MUDAN_MDHGFNIF_01545</name>
</gene>
<dbReference type="PIRSF" id="PIRSF029928">
    <property type="entry name" value="Late_competence_ComGC"/>
    <property type="match status" value="1"/>
</dbReference>
<keyword evidence="4" id="KW-0488">Methylation</keyword>
<evidence type="ECO:0000256" key="10">
    <source>
        <dbReference type="SAM" id="Phobius"/>
    </source>
</evidence>
<dbReference type="NCBIfam" id="TIGR02532">
    <property type="entry name" value="IV_pilin_GFxxxE"/>
    <property type="match status" value="1"/>
</dbReference>
<evidence type="ECO:0000256" key="9">
    <source>
        <dbReference type="ARBA" id="ARBA00043982"/>
    </source>
</evidence>
<keyword evidence="8" id="KW-0178">Competence</keyword>
<dbReference type="InterPro" id="IPR012902">
    <property type="entry name" value="N_methyl_site"/>
</dbReference>
<comment type="similarity">
    <text evidence="9">Belongs to the ComGC family.</text>
</comment>
<comment type="subcellular location">
    <subcellularLocation>
        <location evidence="1">Cell membrane</location>
        <topology evidence="1">Single-pass membrane protein</topology>
    </subcellularLocation>
    <subcellularLocation>
        <location evidence="2">Cell surface</location>
    </subcellularLocation>
</comment>
<dbReference type="InterPro" id="IPR016940">
    <property type="entry name" value="ComGC"/>
</dbReference>
<dbReference type="Pfam" id="PF07963">
    <property type="entry name" value="N_methyl"/>
    <property type="match status" value="1"/>
</dbReference>
<evidence type="ECO:0000256" key="1">
    <source>
        <dbReference type="ARBA" id="ARBA00004162"/>
    </source>
</evidence>